<dbReference type="InterPro" id="IPR020841">
    <property type="entry name" value="PKS_Beta-ketoAc_synthase_dom"/>
</dbReference>
<dbReference type="RefSeq" id="WP_172632156.1">
    <property type="nucleotide sequence ID" value="NZ_BIXY01000047.1"/>
</dbReference>
<comment type="caution">
    <text evidence="6">The sequence shown here is derived from an EMBL/GenBank/DDBJ whole genome shotgun (WGS) entry which is preliminary data.</text>
</comment>
<organism evidence="6 7">
    <name type="scientific">Dictyobacter arantiisoli</name>
    <dbReference type="NCBI Taxonomy" id="2014874"/>
    <lineage>
        <taxon>Bacteria</taxon>
        <taxon>Bacillati</taxon>
        <taxon>Chloroflexota</taxon>
        <taxon>Ktedonobacteria</taxon>
        <taxon>Ktedonobacterales</taxon>
        <taxon>Dictyobacteraceae</taxon>
        <taxon>Dictyobacter</taxon>
    </lineage>
</organism>
<evidence type="ECO:0000313" key="6">
    <source>
        <dbReference type="EMBL" id="GCF09614.1"/>
    </source>
</evidence>
<dbReference type="PANTHER" id="PTHR43775:SF37">
    <property type="entry name" value="SI:DKEY-61P9.11"/>
    <property type="match status" value="1"/>
</dbReference>
<protein>
    <recommendedName>
        <fullName evidence="5">Ketosynthase family 3 (KS3) domain-containing protein</fullName>
    </recommendedName>
</protein>
<dbReference type="EMBL" id="BIXY01000047">
    <property type="protein sequence ID" value="GCF09614.1"/>
    <property type="molecule type" value="Genomic_DNA"/>
</dbReference>
<dbReference type="Pfam" id="PF00109">
    <property type="entry name" value="ketoacyl-synt"/>
    <property type="match status" value="1"/>
</dbReference>
<gene>
    <name evidence="6" type="ORF">KDI_31780</name>
</gene>
<keyword evidence="4" id="KW-0808">Transferase</keyword>
<evidence type="ECO:0000313" key="7">
    <source>
        <dbReference type="Proteomes" id="UP000322530"/>
    </source>
</evidence>
<evidence type="ECO:0000256" key="3">
    <source>
        <dbReference type="ARBA" id="ARBA00023002"/>
    </source>
</evidence>
<reference evidence="6 7" key="1">
    <citation type="submission" date="2019-01" db="EMBL/GenBank/DDBJ databases">
        <title>Draft genome sequence of Dictyobacter sp. Uno17.</title>
        <authorList>
            <person name="Wang C.M."/>
            <person name="Zheng Y."/>
            <person name="Sakai Y."/>
            <person name="Abe K."/>
            <person name="Yokota A."/>
            <person name="Yabe S."/>
        </authorList>
    </citation>
    <scope>NUCLEOTIDE SEQUENCE [LARGE SCALE GENOMIC DNA]</scope>
    <source>
        <strain evidence="6 7">Uno17</strain>
    </source>
</reference>
<dbReference type="Pfam" id="PF13561">
    <property type="entry name" value="adh_short_C2"/>
    <property type="match status" value="1"/>
</dbReference>
<dbReference type="CDD" id="cd00833">
    <property type="entry name" value="PKS"/>
    <property type="match status" value="1"/>
</dbReference>
<keyword evidence="2" id="KW-0597">Phosphoprotein</keyword>
<dbReference type="FunFam" id="3.40.50.720:FF:000084">
    <property type="entry name" value="Short-chain dehydrogenase reductase"/>
    <property type="match status" value="1"/>
</dbReference>
<sequence length="800" mass="86243">MNNFEGKLVLVTGGAKGIGKIIAREFAVQGAHILLNFFHSLEAAKQTKAELEQMGAQVDLLRASVAKKIQLERMFQEIKDTYGYLDVLVNNAADGALFPTNDIAEEHLDRAFNSMLKGSLWCSQLAAPLMEKRGGGAIVNMSSIGSPMVIANYLACGPIKASVEALTRYLAVEFAPLNIRVNTASGGLIDSPVIEHFPRTQELQQVVKDATPLGRLGQPEDLARVVSFLASDQSRWVTGQVILADGGLSLGSVLLAPPSQTVREIPVQAQKTQPAEVTADQAITATTSSHKTVPLSLSDQPETRENFKAATERTSIAAQEYVNVNSAPGSHSEQPDTDDDDIVVVGMGVTVAGANNPEEFWRVMVDGPELFSKAANNRWDNSLFYSADPAAEDKTYQDAFAFITNLSSRSALEQDTQQSNDELTTLWLRHALQQALENVKTQENDTYSFVIGYTADGNQHLDEASVIAGATYRLGEQLKQLPGSSAEKQSLFEEIKATLEQRYRHGMTEVTRFLPHNVGYNAMHGILPADTELQIVDTACSSSLYAMDIGIKGLLMGKQDIAVCGGAFALTPRNSILFAKLHGLSVGGQGRSLDKNSDGVLFADGAGVVVLKKKKKALEDGDHIFAVLKALGSSSDGKGKAIYAPNSAGQALAIERAINQPQTHVENIDWIVAHATGTTAGDLAEFTTLRETIIPDHPIYVTSNKSLIGHTGWAAGVISLIEVILGLEKELIPPQYKFTAPPDSFQIETTQLRIPTTAVPWPAQADRVRAATVSSFGFGGTNAHLVVEEYREEAHASRKA</sequence>
<dbReference type="GO" id="GO:0016491">
    <property type="term" value="F:oxidoreductase activity"/>
    <property type="evidence" value="ECO:0007669"/>
    <property type="project" value="UniProtKB-KW"/>
</dbReference>
<dbReference type="Proteomes" id="UP000322530">
    <property type="component" value="Unassembled WGS sequence"/>
</dbReference>
<dbReference type="AlphaFoldDB" id="A0A5A5TFC8"/>
<dbReference type="InterPro" id="IPR036291">
    <property type="entry name" value="NAD(P)-bd_dom_sf"/>
</dbReference>
<accession>A0A5A5TFC8</accession>
<dbReference type="InterPro" id="IPR014030">
    <property type="entry name" value="Ketoacyl_synth_N"/>
</dbReference>
<dbReference type="InterPro" id="IPR002347">
    <property type="entry name" value="SDR_fam"/>
</dbReference>
<dbReference type="InterPro" id="IPR014031">
    <property type="entry name" value="Ketoacyl_synth_C"/>
</dbReference>
<keyword evidence="1" id="KW-0596">Phosphopantetheine</keyword>
<dbReference type="SUPFAM" id="SSF51735">
    <property type="entry name" value="NAD(P)-binding Rossmann-fold domains"/>
    <property type="match status" value="1"/>
</dbReference>
<evidence type="ECO:0000256" key="2">
    <source>
        <dbReference type="ARBA" id="ARBA00022553"/>
    </source>
</evidence>
<dbReference type="Gene3D" id="3.40.50.720">
    <property type="entry name" value="NAD(P)-binding Rossmann-like Domain"/>
    <property type="match status" value="1"/>
</dbReference>
<dbReference type="GO" id="GO:0006633">
    <property type="term" value="P:fatty acid biosynthetic process"/>
    <property type="evidence" value="ECO:0007669"/>
    <property type="project" value="TreeGrafter"/>
</dbReference>
<keyword evidence="7" id="KW-1185">Reference proteome</keyword>
<proteinExistence type="inferred from homology"/>
<evidence type="ECO:0000256" key="4">
    <source>
        <dbReference type="RuleBase" id="RU003694"/>
    </source>
</evidence>
<name>A0A5A5TFC8_9CHLR</name>
<evidence type="ECO:0000256" key="1">
    <source>
        <dbReference type="ARBA" id="ARBA00022450"/>
    </source>
</evidence>
<dbReference type="Pfam" id="PF02801">
    <property type="entry name" value="Ketoacyl-synt_C"/>
    <property type="match status" value="1"/>
</dbReference>
<dbReference type="SUPFAM" id="SSF53901">
    <property type="entry name" value="Thiolase-like"/>
    <property type="match status" value="2"/>
</dbReference>
<keyword evidence="3" id="KW-0560">Oxidoreductase</keyword>
<dbReference type="GO" id="GO:0004312">
    <property type="term" value="F:fatty acid synthase activity"/>
    <property type="evidence" value="ECO:0007669"/>
    <property type="project" value="TreeGrafter"/>
</dbReference>
<dbReference type="PANTHER" id="PTHR43775">
    <property type="entry name" value="FATTY ACID SYNTHASE"/>
    <property type="match status" value="1"/>
</dbReference>
<dbReference type="SMART" id="SM00825">
    <property type="entry name" value="PKS_KS"/>
    <property type="match status" value="1"/>
</dbReference>
<dbReference type="PRINTS" id="PR00081">
    <property type="entry name" value="GDHRDH"/>
</dbReference>
<dbReference type="Gene3D" id="3.40.47.10">
    <property type="match status" value="1"/>
</dbReference>
<dbReference type="Pfam" id="PF16197">
    <property type="entry name" value="KAsynt_C_assoc"/>
    <property type="match status" value="1"/>
</dbReference>
<comment type="similarity">
    <text evidence="4">Belongs to the thiolase-like superfamily. Beta-ketoacyl-ACP synthases family.</text>
</comment>
<dbReference type="InterPro" id="IPR032821">
    <property type="entry name" value="PKS_assoc"/>
</dbReference>
<dbReference type="InterPro" id="IPR050091">
    <property type="entry name" value="PKS_NRPS_Biosynth_Enz"/>
</dbReference>
<dbReference type="CDD" id="cd05359">
    <property type="entry name" value="ChcA_like_SDR_c"/>
    <property type="match status" value="1"/>
</dbReference>
<dbReference type="InterPro" id="IPR016039">
    <property type="entry name" value="Thiolase-like"/>
</dbReference>
<feature type="domain" description="Ketosynthase family 3 (KS3)" evidence="5">
    <location>
        <begin position="339"/>
        <end position="789"/>
    </location>
</feature>
<dbReference type="PROSITE" id="PS52004">
    <property type="entry name" value="KS3_2"/>
    <property type="match status" value="1"/>
</dbReference>
<evidence type="ECO:0000259" key="5">
    <source>
        <dbReference type="PROSITE" id="PS52004"/>
    </source>
</evidence>